<dbReference type="Ensembl" id="ENSCMIT00000000625.1">
    <property type="protein sequence ID" value="ENSCMIP00000000579.1"/>
    <property type="gene ID" value="ENSCMIG00000000412.1"/>
</dbReference>
<dbReference type="STRING" id="7868.ENSCMIP00000000579"/>
<dbReference type="AlphaFoldDB" id="A0A4W3GRA2"/>
<reference evidence="3" key="1">
    <citation type="journal article" date="2006" name="Science">
        <title>Ancient noncoding elements conserved in the human genome.</title>
        <authorList>
            <person name="Venkatesh B."/>
            <person name="Kirkness E.F."/>
            <person name="Loh Y.H."/>
            <person name="Halpern A.L."/>
            <person name="Lee A.P."/>
            <person name="Johnson J."/>
            <person name="Dandona N."/>
            <person name="Viswanathan L.D."/>
            <person name="Tay A."/>
            <person name="Venter J.C."/>
            <person name="Strausberg R.L."/>
            <person name="Brenner S."/>
        </authorList>
    </citation>
    <scope>NUCLEOTIDE SEQUENCE [LARGE SCALE GENOMIC DNA]</scope>
</reference>
<keyword evidence="3" id="KW-1185">Reference proteome</keyword>
<dbReference type="InParanoid" id="A0A4W3GRA2"/>
<feature type="compositionally biased region" description="Low complexity" evidence="1">
    <location>
        <begin position="119"/>
        <end position="130"/>
    </location>
</feature>
<reference evidence="2" key="4">
    <citation type="submission" date="2025-08" db="UniProtKB">
        <authorList>
            <consortium name="Ensembl"/>
        </authorList>
    </citation>
    <scope>IDENTIFICATION</scope>
</reference>
<evidence type="ECO:0000256" key="1">
    <source>
        <dbReference type="SAM" id="MobiDB-lite"/>
    </source>
</evidence>
<proteinExistence type="predicted"/>
<feature type="region of interest" description="Disordered" evidence="1">
    <location>
        <begin position="1"/>
        <end position="140"/>
    </location>
</feature>
<reference evidence="2" key="5">
    <citation type="submission" date="2025-09" db="UniProtKB">
        <authorList>
            <consortium name="Ensembl"/>
        </authorList>
    </citation>
    <scope>IDENTIFICATION</scope>
</reference>
<protein>
    <submittedName>
        <fullName evidence="2">Uncharacterized protein</fullName>
    </submittedName>
</protein>
<accession>A0A4W3GRA2</accession>
<organism evidence="2 3">
    <name type="scientific">Callorhinchus milii</name>
    <name type="common">Ghost shark</name>
    <dbReference type="NCBI Taxonomy" id="7868"/>
    <lineage>
        <taxon>Eukaryota</taxon>
        <taxon>Metazoa</taxon>
        <taxon>Chordata</taxon>
        <taxon>Craniata</taxon>
        <taxon>Vertebrata</taxon>
        <taxon>Chondrichthyes</taxon>
        <taxon>Holocephali</taxon>
        <taxon>Chimaeriformes</taxon>
        <taxon>Callorhinchidae</taxon>
        <taxon>Callorhinchus</taxon>
    </lineage>
</organism>
<dbReference type="Proteomes" id="UP000314986">
    <property type="component" value="Unassembled WGS sequence"/>
</dbReference>
<dbReference type="OMA" id="WPSKSER"/>
<evidence type="ECO:0000313" key="2">
    <source>
        <dbReference type="Ensembl" id="ENSCMIP00000000579.1"/>
    </source>
</evidence>
<name>A0A4W3GRA2_CALMI</name>
<sequence>ESQEEFQHGRWTVSSSDEEEPEGPGNRPDSQTEAPAAGGADPGSDDPREPPETAPVRPPEAGILPRGTAWRRGTSSPGNKRTSPAVKRGRPSPSELGWDLSSSDSEPDAGGGGERDTSTETTWDTTGESSETPDEQPDKWDLLEKCKTFRFFLTRVSGISTKYNSEALHIKGE</sequence>
<reference evidence="3" key="2">
    <citation type="journal article" date="2007" name="PLoS Biol.">
        <title>Survey sequencing and comparative analysis of the elephant shark (Callorhinchus milii) genome.</title>
        <authorList>
            <person name="Venkatesh B."/>
            <person name="Kirkness E.F."/>
            <person name="Loh Y.H."/>
            <person name="Halpern A.L."/>
            <person name="Lee A.P."/>
            <person name="Johnson J."/>
            <person name="Dandona N."/>
            <person name="Viswanathan L.D."/>
            <person name="Tay A."/>
            <person name="Venter J.C."/>
            <person name="Strausberg R.L."/>
            <person name="Brenner S."/>
        </authorList>
    </citation>
    <scope>NUCLEOTIDE SEQUENCE [LARGE SCALE GENOMIC DNA]</scope>
</reference>
<reference evidence="3" key="3">
    <citation type="journal article" date="2014" name="Nature">
        <title>Elephant shark genome provides unique insights into gnathostome evolution.</title>
        <authorList>
            <consortium name="International Elephant Shark Genome Sequencing Consortium"/>
            <person name="Venkatesh B."/>
            <person name="Lee A.P."/>
            <person name="Ravi V."/>
            <person name="Maurya A.K."/>
            <person name="Lian M.M."/>
            <person name="Swann J.B."/>
            <person name="Ohta Y."/>
            <person name="Flajnik M.F."/>
            <person name="Sutoh Y."/>
            <person name="Kasahara M."/>
            <person name="Hoon S."/>
            <person name="Gangu V."/>
            <person name="Roy S.W."/>
            <person name="Irimia M."/>
            <person name="Korzh V."/>
            <person name="Kondrychyn I."/>
            <person name="Lim Z.W."/>
            <person name="Tay B.H."/>
            <person name="Tohari S."/>
            <person name="Kong K.W."/>
            <person name="Ho S."/>
            <person name="Lorente-Galdos B."/>
            <person name="Quilez J."/>
            <person name="Marques-Bonet T."/>
            <person name="Raney B.J."/>
            <person name="Ingham P.W."/>
            <person name="Tay A."/>
            <person name="Hillier L.W."/>
            <person name="Minx P."/>
            <person name="Boehm T."/>
            <person name="Wilson R.K."/>
            <person name="Brenner S."/>
            <person name="Warren W.C."/>
        </authorList>
    </citation>
    <scope>NUCLEOTIDE SEQUENCE [LARGE SCALE GENOMIC DNA]</scope>
</reference>
<feature type="compositionally biased region" description="Polar residues" evidence="1">
    <location>
        <begin position="73"/>
        <end position="82"/>
    </location>
</feature>
<evidence type="ECO:0000313" key="3">
    <source>
        <dbReference type="Proteomes" id="UP000314986"/>
    </source>
</evidence>